<evidence type="ECO:0000256" key="5">
    <source>
        <dbReference type="ARBA" id="ARBA00022692"/>
    </source>
</evidence>
<evidence type="ECO:0000313" key="11">
    <source>
        <dbReference type="EMBL" id="PRX48749.1"/>
    </source>
</evidence>
<feature type="transmembrane region" description="Helical" evidence="10">
    <location>
        <begin position="127"/>
        <end position="144"/>
    </location>
</feature>
<dbReference type="InterPro" id="IPR038377">
    <property type="entry name" value="Na/Glc_symporter_sf"/>
</dbReference>
<gene>
    <name evidence="11" type="ORF">B0I33_104569</name>
</gene>
<feature type="transmembrane region" description="Helical" evidence="10">
    <location>
        <begin position="85"/>
        <end position="106"/>
    </location>
</feature>
<dbReference type="GO" id="GO:0006847">
    <property type="term" value="P:plasma membrane acetate transport"/>
    <property type="evidence" value="ECO:0007669"/>
    <property type="project" value="TreeGrafter"/>
</dbReference>
<feature type="transmembrane region" description="Helical" evidence="10">
    <location>
        <begin position="56"/>
        <end position="79"/>
    </location>
</feature>
<keyword evidence="3" id="KW-0813">Transport</keyword>
<dbReference type="Pfam" id="PF00474">
    <property type="entry name" value="SSF"/>
    <property type="match status" value="1"/>
</dbReference>
<evidence type="ECO:0000313" key="12">
    <source>
        <dbReference type="Proteomes" id="UP000238362"/>
    </source>
</evidence>
<keyword evidence="6" id="KW-0769">Symport</keyword>
<dbReference type="CDD" id="cd11480">
    <property type="entry name" value="SLC5sbd_u4"/>
    <property type="match status" value="1"/>
</dbReference>
<feature type="transmembrane region" description="Helical" evidence="10">
    <location>
        <begin position="339"/>
        <end position="368"/>
    </location>
</feature>
<feature type="transmembrane region" description="Helical" evidence="10">
    <location>
        <begin position="488"/>
        <end position="507"/>
    </location>
</feature>
<accession>A0A2T0LXR2</accession>
<dbReference type="InterPro" id="IPR001734">
    <property type="entry name" value="Na/solute_symporter"/>
</dbReference>
<keyword evidence="7 10" id="KW-1133">Transmembrane helix</keyword>
<evidence type="ECO:0000256" key="8">
    <source>
        <dbReference type="ARBA" id="ARBA00023136"/>
    </source>
</evidence>
<comment type="subcellular location">
    <subcellularLocation>
        <location evidence="1">Cell membrane</location>
        <topology evidence="1">Multi-pass membrane protein</topology>
    </subcellularLocation>
</comment>
<feature type="transmembrane region" description="Helical" evidence="10">
    <location>
        <begin position="287"/>
        <end position="309"/>
    </location>
</feature>
<dbReference type="GO" id="GO:0005886">
    <property type="term" value="C:plasma membrane"/>
    <property type="evidence" value="ECO:0007669"/>
    <property type="project" value="UniProtKB-SubCell"/>
</dbReference>
<keyword evidence="4" id="KW-1003">Cell membrane</keyword>
<dbReference type="GO" id="GO:0015123">
    <property type="term" value="F:acetate transmembrane transporter activity"/>
    <property type="evidence" value="ECO:0007669"/>
    <property type="project" value="TreeGrafter"/>
</dbReference>
<keyword evidence="8 10" id="KW-0472">Membrane</keyword>
<evidence type="ECO:0000256" key="10">
    <source>
        <dbReference type="SAM" id="Phobius"/>
    </source>
</evidence>
<feature type="transmembrane region" description="Helical" evidence="10">
    <location>
        <begin position="447"/>
        <end position="468"/>
    </location>
</feature>
<feature type="transmembrane region" description="Helical" evidence="10">
    <location>
        <begin position="253"/>
        <end position="275"/>
    </location>
</feature>
<dbReference type="PROSITE" id="PS50283">
    <property type="entry name" value="NA_SOLUT_SYMP_3"/>
    <property type="match status" value="1"/>
</dbReference>
<dbReference type="Gene3D" id="1.20.1730.10">
    <property type="entry name" value="Sodium/glucose cotransporter"/>
    <property type="match status" value="1"/>
</dbReference>
<feature type="transmembrane region" description="Helical" evidence="10">
    <location>
        <begin position="14"/>
        <end position="35"/>
    </location>
</feature>
<reference evidence="11 12" key="1">
    <citation type="submission" date="2018-03" db="EMBL/GenBank/DDBJ databases">
        <title>Genomic Encyclopedia of Type Strains, Phase III (KMG-III): the genomes of soil and plant-associated and newly described type strains.</title>
        <authorList>
            <person name="Whitman W."/>
        </authorList>
    </citation>
    <scope>NUCLEOTIDE SEQUENCE [LARGE SCALE GENOMIC DNA]</scope>
    <source>
        <strain evidence="11 12">CGMCC 4.7125</strain>
    </source>
</reference>
<evidence type="ECO:0000256" key="7">
    <source>
        <dbReference type="ARBA" id="ARBA00022989"/>
    </source>
</evidence>
<organism evidence="11 12">
    <name type="scientific">Prauserella shujinwangii</name>
    <dbReference type="NCBI Taxonomy" id="1453103"/>
    <lineage>
        <taxon>Bacteria</taxon>
        <taxon>Bacillati</taxon>
        <taxon>Actinomycetota</taxon>
        <taxon>Actinomycetes</taxon>
        <taxon>Pseudonocardiales</taxon>
        <taxon>Pseudonocardiaceae</taxon>
        <taxon>Prauserella</taxon>
    </lineage>
</organism>
<feature type="transmembrane region" description="Helical" evidence="10">
    <location>
        <begin position="195"/>
        <end position="213"/>
    </location>
</feature>
<dbReference type="EMBL" id="PVNH01000004">
    <property type="protein sequence ID" value="PRX48749.1"/>
    <property type="molecule type" value="Genomic_DNA"/>
</dbReference>
<evidence type="ECO:0000256" key="1">
    <source>
        <dbReference type="ARBA" id="ARBA00004651"/>
    </source>
</evidence>
<evidence type="ECO:0000256" key="9">
    <source>
        <dbReference type="RuleBase" id="RU362091"/>
    </source>
</evidence>
<protein>
    <submittedName>
        <fullName evidence="11">Cation/acetate symporter</fullName>
    </submittedName>
</protein>
<feature type="transmembrane region" description="Helical" evidence="10">
    <location>
        <begin position="389"/>
        <end position="408"/>
    </location>
</feature>
<dbReference type="PANTHER" id="PTHR48086:SF6">
    <property type="entry name" value="CATION_ACETATE SYMPORTER ACTP"/>
    <property type="match status" value="1"/>
</dbReference>
<evidence type="ECO:0000256" key="6">
    <source>
        <dbReference type="ARBA" id="ARBA00022847"/>
    </source>
</evidence>
<evidence type="ECO:0000256" key="4">
    <source>
        <dbReference type="ARBA" id="ARBA00022475"/>
    </source>
</evidence>
<keyword evidence="12" id="KW-1185">Reference proteome</keyword>
<evidence type="ECO:0000256" key="3">
    <source>
        <dbReference type="ARBA" id="ARBA00022448"/>
    </source>
</evidence>
<feature type="transmembrane region" description="Helical" evidence="10">
    <location>
        <begin position="414"/>
        <end position="435"/>
    </location>
</feature>
<dbReference type="NCBIfam" id="TIGR00813">
    <property type="entry name" value="sss"/>
    <property type="match status" value="1"/>
</dbReference>
<keyword evidence="5 10" id="KW-0812">Transmembrane</keyword>
<proteinExistence type="inferred from homology"/>
<dbReference type="OrthoDB" id="9764416at2"/>
<comment type="similarity">
    <text evidence="2 9">Belongs to the sodium:solute symporter (SSF) (TC 2.A.21) family.</text>
</comment>
<sequence length="535" mass="55467">MNTLAQSLEGGNPALNITIFGLFVAGTMVIVFRASRNTKTASDYYAAGRAFTGPQNGIAISGDYLSAASFLGIAGAIAVYGYDGFLYSIGFLVAWLVALLLVAELLRNTGKFTMGDVLAFRMRQRPVRAAAATSTMAVSFFYLLAQMAGAGGLVSLLLGIEGEAGQSIVIAVVGAVMIVYVLVGGMKGTTWVQIIKAGLLIAGTAVMTVWVLGRFGLNLSSLLGAAVDSSAGGDSLLNPGAKYGASETSKLDFLSLGIALVLGTAGLPHVLMRFYTVPTAKDARRSVVWAIALIGLFYLFTLVLGYGAAALVGADTIKNAPGSSNAAAPLLAQELGGPLLLGFIAAVAFATILAVVAGLTITASASFAHDVYANVIKKGKVDSKNDEVRVARITACVIGAVAIVGGILAKDQNVAFLVALAFAVAASANLPTLLYSLFWKRFNTRGALWSMYGGLTLTIVLIVFSPAVSGSESAMVPDADFAWFPLSNPGLVSIPASFFLGWLGTVLSKEHLEDKHREMEVRSLTGAGSEKAVAH</sequence>
<dbReference type="PANTHER" id="PTHR48086">
    <property type="entry name" value="SODIUM/PROLINE SYMPORTER-RELATED"/>
    <property type="match status" value="1"/>
</dbReference>
<dbReference type="RefSeq" id="WP_106178827.1">
    <property type="nucleotide sequence ID" value="NZ_PVNH01000004.1"/>
</dbReference>
<dbReference type="Proteomes" id="UP000238362">
    <property type="component" value="Unassembled WGS sequence"/>
</dbReference>
<evidence type="ECO:0000256" key="2">
    <source>
        <dbReference type="ARBA" id="ARBA00006434"/>
    </source>
</evidence>
<name>A0A2T0LXR2_9PSEU</name>
<comment type="caution">
    <text evidence="11">The sequence shown here is derived from an EMBL/GenBank/DDBJ whole genome shotgun (WGS) entry which is preliminary data.</text>
</comment>
<dbReference type="InterPro" id="IPR050277">
    <property type="entry name" value="Sodium:Solute_Symporter"/>
</dbReference>
<dbReference type="AlphaFoldDB" id="A0A2T0LXR2"/>
<dbReference type="GO" id="GO:0015293">
    <property type="term" value="F:symporter activity"/>
    <property type="evidence" value="ECO:0007669"/>
    <property type="project" value="UniProtKB-KW"/>
</dbReference>
<feature type="transmembrane region" description="Helical" evidence="10">
    <location>
        <begin position="164"/>
        <end position="183"/>
    </location>
</feature>